<proteinExistence type="inferred from homology"/>
<evidence type="ECO:0000313" key="10">
    <source>
        <dbReference type="Proteomes" id="UP000427906"/>
    </source>
</evidence>
<accession>A0A5K7YJR1</accession>
<keyword evidence="5 7" id="KW-1133">Transmembrane helix</keyword>
<dbReference type="GO" id="GO:0016020">
    <property type="term" value="C:membrane"/>
    <property type="evidence" value="ECO:0007669"/>
    <property type="project" value="UniProtKB-SubCell"/>
</dbReference>
<dbReference type="EMBL" id="AP021874">
    <property type="protein sequence ID" value="BBO68390.1"/>
    <property type="molecule type" value="Genomic_DNA"/>
</dbReference>
<dbReference type="InterPro" id="IPR017475">
    <property type="entry name" value="EPS_sugar_tfrase"/>
</dbReference>
<reference evidence="9 10" key="1">
    <citation type="submission" date="2019-11" db="EMBL/GenBank/DDBJ databases">
        <title>Comparative genomics of hydrocarbon-degrading Desulfosarcina strains.</title>
        <authorList>
            <person name="Watanabe M."/>
            <person name="Kojima H."/>
            <person name="Fukui M."/>
        </authorList>
    </citation>
    <scope>NUCLEOTIDE SEQUENCE [LARGE SCALE GENOMIC DNA]</scope>
    <source>
        <strain evidence="9 10">PL12</strain>
    </source>
</reference>
<dbReference type="KEGG" id="dalk:DSCA_23200"/>
<feature type="transmembrane region" description="Helical" evidence="7">
    <location>
        <begin position="111"/>
        <end position="133"/>
    </location>
</feature>
<comment type="similarity">
    <text evidence="2">Belongs to the bacterial sugar transferase family.</text>
</comment>
<evidence type="ECO:0000256" key="2">
    <source>
        <dbReference type="ARBA" id="ARBA00006464"/>
    </source>
</evidence>
<dbReference type="RefSeq" id="WP_155316557.1">
    <property type="nucleotide sequence ID" value="NZ_AP021874.1"/>
</dbReference>
<feature type="transmembrane region" description="Helical" evidence="7">
    <location>
        <begin position="37"/>
        <end position="62"/>
    </location>
</feature>
<feature type="transmembrane region" description="Helical" evidence="7">
    <location>
        <begin position="7"/>
        <end position="31"/>
    </location>
</feature>
<evidence type="ECO:0000313" key="9">
    <source>
        <dbReference type="EMBL" id="BBO68390.1"/>
    </source>
</evidence>
<keyword evidence="10" id="KW-1185">Reference proteome</keyword>
<evidence type="ECO:0000256" key="1">
    <source>
        <dbReference type="ARBA" id="ARBA00004141"/>
    </source>
</evidence>
<evidence type="ECO:0000256" key="4">
    <source>
        <dbReference type="ARBA" id="ARBA00022692"/>
    </source>
</evidence>
<organism evidence="9 10">
    <name type="scientific">Desulfosarcina alkanivorans</name>
    <dbReference type="NCBI Taxonomy" id="571177"/>
    <lineage>
        <taxon>Bacteria</taxon>
        <taxon>Pseudomonadati</taxon>
        <taxon>Thermodesulfobacteriota</taxon>
        <taxon>Desulfobacteria</taxon>
        <taxon>Desulfobacterales</taxon>
        <taxon>Desulfosarcinaceae</taxon>
        <taxon>Desulfosarcina</taxon>
    </lineage>
</organism>
<dbReference type="Pfam" id="PF13727">
    <property type="entry name" value="CoA_binding_3"/>
    <property type="match status" value="1"/>
</dbReference>
<dbReference type="PANTHER" id="PTHR30576">
    <property type="entry name" value="COLANIC BIOSYNTHESIS UDP-GLUCOSE LIPID CARRIER TRANSFERASE"/>
    <property type="match status" value="1"/>
</dbReference>
<feature type="transmembrane region" description="Helical" evidence="7">
    <location>
        <begin position="278"/>
        <end position="299"/>
    </location>
</feature>
<dbReference type="Gene3D" id="3.40.50.720">
    <property type="entry name" value="NAD(P)-binding Rossmann-like Domain"/>
    <property type="match status" value="1"/>
</dbReference>
<evidence type="ECO:0000256" key="3">
    <source>
        <dbReference type="ARBA" id="ARBA00022679"/>
    </source>
</evidence>
<feature type="transmembrane region" description="Helical" evidence="7">
    <location>
        <begin position="74"/>
        <end position="99"/>
    </location>
</feature>
<dbReference type="GO" id="GO:0016780">
    <property type="term" value="F:phosphotransferase activity, for other substituted phosphate groups"/>
    <property type="evidence" value="ECO:0007669"/>
    <property type="project" value="TreeGrafter"/>
</dbReference>
<dbReference type="PANTHER" id="PTHR30576:SF10">
    <property type="entry name" value="SLL5057 PROTEIN"/>
    <property type="match status" value="1"/>
</dbReference>
<dbReference type="InterPro" id="IPR003362">
    <property type="entry name" value="Bact_transf"/>
</dbReference>
<dbReference type="Proteomes" id="UP000427906">
    <property type="component" value="Chromosome"/>
</dbReference>
<evidence type="ECO:0000256" key="5">
    <source>
        <dbReference type="ARBA" id="ARBA00022989"/>
    </source>
</evidence>
<dbReference type="NCBIfam" id="TIGR03025">
    <property type="entry name" value="EPS_sugtrans"/>
    <property type="match status" value="1"/>
</dbReference>
<protein>
    <submittedName>
        <fullName evidence="9">UDP-phosphate galactose phosphotransferase</fullName>
    </submittedName>
</protein>
<evidence type="ECO:0000259" key="8">
    <source>
        <dbReference type="Pfam" id="PF02397"/>
    </source>
</evidence>
<dbReference type="AlphaFoldDB" id="A0A5K7YJR1"/>
<dbReference type="Pfam" id="PF02397">
    <property type="entry name" value="Bac_transf"/>
    <property type="match status" value="1"/>
</dbReference>
<evidence type="ECO:0000256" key="6">
    <source>
        <dbReference type="ARBA" id="ARBA00023136"/>
    </source>
</evidence>
<comment type="subcellular location">
    <subcellularLocation>
        <location evidence="1">Membrane</location>
        <topology evidence="1">Multi-pass membrane protein</topology>
    </subcellularLocation>
</comment>
<keyword evidence="6 7" id="KW-0472">Membrane</keyword>
<name>A0A5K7YJR1_9BACT</name>
<evidence type="ECO:0000256" key="7">
    <source>
        <dbReference type="SAM" id="Phobius"/>
    </source>
</evidence>
<sequence>MLQQEVYIITTLLMALDGLCVIAAGYVAYYLRLVQGQWLWSMDISVFTVSVLIVMVVVNYTMGRLRLYSDQRPTGYLALYVAIFKALVPAFLMLVFVVFASHQEDYSRLFLLYFAGSCAVLIAGARTIVQVYFEKFAGRRFNRHRILVVGDREIGSYVIGLLETQLSWGHEIVGRLSIDPSREEGDDAIGALEELADIIKRHTVDEVVFAINGHRGITLSGYIATCKTLGVFVRILPSLWCADSGHFSIDICQKVPFLTIGNNNFNAAGMLYKRILDIAGGLVGTVLFVLMFPVVALAIKLDSPGPVIFSQRRVGQNGRTFKLYKFRSMVHDAEQCLAGLAGCNEMGGAMFKMKDDPRITRVGRFLRKTSLDEFPQFLNVLKGEMSLVGTRPPTPKEVAAYRDEHFKRISFKPGLTGLWQVSGRNKINDFDQVVHLDCSYMENWRFMDDLKILLKTVLVVLQRKGAI</sequence>
<dbReference type="OrthoDB" id="9808602at2"/>
<gene>
    <name evidence="9" type="ORF">DSCA_23200</name>
</gene>
<feature type="domain" description="Bacterial sugar transferase" evidence="8">
    <location>
        <begin position="273"/>
        <end position="462"/>
    </location>
</feature>
<keyword evidence="4 7" id="KW-0812">Transmembrane</keyword>
<keyword evidence="3 9" id="KW-0808">Transferase</keyword>